<dbReference type="PANTHER" id="PTHR10340:SF57">
    <property type="entry name" value="METALLOPHOS DOMAIN-CONTAINING PROTEIN"/>
    <property type="match status" value="1"/>
</dbReference>
<keyword evidence="2" id="KW-0325">Glycoprotein</keyword>
<dbReference type="Gene3D" id="3.60.21.10">
    <property type="match status" value="1"/>
</dbReference>
<dbReference type="InterPro" id="IPR029052">
    <property type="entry name" value="Metallo-depent_PP-like"/>
</dbReference>
<dbReference type="FunFam" id="3.60.21.10:FF:000241">
    <property type="entry name" value="Acid sphingomyelinase-like phosphodiesterase 3b"/>
    <property type="match status" value="1"/>
</dbReference>
<keyword evidence="1" id="KW-0378">Hydrolase</keyword>
<feature type="chain" id="PRO_5007800119" evidence="3">
    <location>
        <begin position="31"/>
        <end position="455"/>
    </location>
</feature>
<dbReference type="PANTHER" id="PTHR10340">
    <property type="entry name" value="SPHINGOMYELIN PHOSPHODIESTERASE"/>
    <property type="match status" value="1"/>
</dbReference>
<organism evidence="4 5">
    <name type="scientific">Giardia duodenalis assemblage B</name>
    <dbReference type="NCBI Taxonomy" id="1394984"/>
    <lineage>
        <taxon>Eukaryota</taxon>
        <taxon>Metamonada</taxon>
        <taxon>Diplomonadida</taxon>
        <taxon>Hexamitidae</taxon>
        <taxon>Giardiinae</taxon>
        <taxon>Giardia</taxon>
    </lineage>
</organism>
<reference evidence="4 5" key="1">
    <citation type="journal article" date="2015" name="Mol. Biochem. Parasitol.">
        <title>Identification of polymorphic genes for use in assemblage B genotyping assays through comparative genomics of multiple assemblage B Giardia duodenalis isolates.</title>
        <authorList>
            <person name="Wielinga C."/>
            <person name="Thompson R.C."/>
            <person name="Monis P."/>
            <person name="Ryan U."/>
        </authorList>
    </citation>
    <scope>NUCLEOTIDE SEQUENCE [LARGE SCALE GENOMIC DNA]</scope>
    <source>
        <strain evidence="4 5">BAH15c1</strain>
    </source>
</reference>
<accession>A0A132NZJ3</accession>
<dbReference type="Proteomes" id="UP000070089">
    <property type="component" value="Unassembled WGS sequence"/>
</dbReference>
<evidence type="ECO:0000313" key="4">
    <source>
        <dbReference type="EMBL" id="KWX15487.1"/>
    </source>
</evidence>
<comment type="caution">
    <text evidence="4">The sequence shown here is derived from an EMBL/GenBank/DDBJ whole genome shotgun (WGS) entry which is preliminary data.</text>
</comment>
<dbReference type="VEuPathDB" id="GiardiaDB:QR46_0471"/>
<sequence length="455" mass="51613">MIEHGNSSVKRLLFLHMFLVVLLSLVAVRAYTVTFIADPHYDPLYKEDSNPNESCRTGGGAAPNITYPYGQYRCGAVDKALDVLVNALRQTTKTSNISFMIGDVILGKHTTREEHDQAIEALYNKVRSGVIGPLYPVLGNTEFYGISQSSTNEEILSQIKKLAELTGLENISSTAYKQFLKGGYYSIRDGRLKFLVLNTGLYNALQKRTEDDPLGQLAFVRAELEDCRKSKCRVAIIQHIPLMMSTYTGAYTMQQRYSDALRHLYCEYYDVVANIHAAEDHRDEFKLIYCQDNNSGIPLFMLPAISPNRYNNPGYRQVELSPKTGNLMDYVQYYLDLGLANIKTRTENVYTRHRTGHNAPTVNYSLEYRFSDEYGPSIMKHLDDQKLIVATMKTEGWGTYVPMRALYIALQNDPGVWSVFHSHMSSLCYDKKISFICAARAITIESYKSCLAKLQ</sequence>
<protein>
    <submittedName>
        <fullName evidence="4">Acid sphingomyelinase-like phosphodiesterase 3b</fullName>
    </submittedName>
</protein>
<evidence type="ECO:0000256" key="2">
    <source>
        <dbReference type="ARBA" id="ARBA00023180"/>
    </source>
</evidence>
<evidence type="ECO:0000256" key="1">
    <source>
        <dbReference type="ARBA" id="ARBA00022801"/>
    </source>
</evidence>
<dbReference type="EMBL" id="JXTI01000007">
    <property type="protein sequence ID" value="KWX15487.1"/>
    <property type="molecule type" value="Genomic_DNA"/>
</dbReference>
<dbReference type="OrthoDB" id="348678at2759"/>
<proteinExistence type="predicted"/>
<name>A0A132NZJ3_GIAIN</name>
<dbReference type="AlphaFoldDB" id="A0A132NZJ3"/>
<keyword evidence="3" id="KW-0732">Signal</keyword>
<evidence type="ECO:0000256" key="3">
    <source>
        <dbReference type="SAM" id="SignalP"/>
    </source>
</evidence>
<dbReference type="GO" id="GO:0016787">
    <property type="term" value="F:hydrolase activity"/>
    <property type="evidence" value="ECO:0007669"/>
    <property type="project" value="UniProtKB-KW"/>
</dbReference>
<dbReference type="SUPFAM" id="SSF56300">
    <property type="entry name" value="Metallo-dependent phosphatases"/>
    <property type="match status" value="1"/>
</dbReference>
<evidence type="ECO:0000313" key="5">
    <source>
        <dbReference type="Proteomes" id="UP000070089"/>
    </source>
</evidence>
<gene>
    <name evidence="4" type="ORF">QR46_0471</name>
</gene>
<feature type="signal peptide" evidence="3">
    <location>
        <begin position="1"/>
        <end position="30"/>
    </location>
</feature>